<evidence type="ECO:0000313" key="2">
    <source>
        <dbReference type="EMBL" id="CEL95459.1"/>
    </source>
</evidence>
<name>A0A0G4EHS8_VITBC</name>
<keyword evidence="1" id="KW-0732">Signal</keyword>
<dbReference type="Proteomes" id="UP000041254">
    <property type="component" value="Unassembled WGS sequence"/>
</dbReference>
<keyword evidence="3" id="KW-1185">Reference proteome</keyword>
<reference evidence="2 3" key="1">
    <citation type="submission" date="2014-11" db="EMBL/GenBank/DDBJ databases">
        <authorList>
            <person name="Zhu J."/>
            <person name="Qi W."/>
            <person name="Song R."/>
        </authorList>
    </citation>
    <scope>NUCLEOTIDE SEQUENCE [LARGE SCALE GENOMIC DNA]</scope>
</reference>
<evidence type="ECO:0000313" key="3">
    <source>
        <dbReference type="Proteomes" id="UP000041254"/>
    </source>
</evidence>
<evidence type="ECO:0008006" key="4">
    <source>
        <dbReference type="Google" id="ProtNLM"/>
    </source>
</evidence>
<evidence type="ECO:0000256" key="1">
    <source>
        <dbReference type="SAM" id="SignalP"/>
    </source>
</evidence>
<proteinExistence type="predicted"/>
<feature type="signal peptide" evidence="1">
    <location>
        <begin position="1"/>
        <end position="24"/>
    </location>
</feature>
<dbReference type="InParanoid" id="A0A0G4EHS8"/>
<sequence>MVVREIYLLAVLLAVLAFSASGSGDGPVTVDEVPQHRPSFRGSTTQQQQLCPHCALHVHVDGPAACLDHINSARFDACARICADARMTGVCPEGIVDWPVEQQSEGCARRCIQEYEVQADCSCTEGGLLSEPRNCQLVRLYYEQSCCDVKPGECS</sequence>
<dbReference type="AlphaFoldDB" id="A0A0G4EHS8"/>
<protein>
    <recommendedName>
        <fullName evidence="4">VWFC domain-containing protein</fullName>
    </recommendedName>
</protein>
<gene>
    <name evidence="2" type="ORF">Vbra_11889</name>
</gene>
<dbReference type="VEuPathDB" id="CryptoDB:Vbra_11889"/>
<accession>A0A0G4EHS8</accession>
<feature type="chain" id="PRO_5005187348" description="VWFC domain-containing protein" evidence="1">
    <location>
        <begin position="25"/>
        <end position="155"/>
    </location>
</feature>
<organism evidence="2 3">
    <name type="scientific">Vitrella brassicaformis (strain CCMP3155)</name>
    <dbReference type="NCBI Taxonomy" id="1169540"/>
    <lineage>
        <taxon>Eukaryota</taxon>
        <taxon>Sar</taxon>
        <taxon>Alveolata</taxon>
        <taxon>Colpodellida</taxon>
        <taxon>Vitrellaceae</taxon>
        <taxon>Vitrella</taxon>
    </lineage>
</organism>
<dbReference type="EMBL" id="CDMY01000227">
    <property type="protein sequence ID" value="CEL95459.1"/>
    <property type="molecule type" value="Genomic_DNA"/>
</dbReference>